<dbReference type="GO" id="GO:0005975">
    <property type="term" value="P:carbohydrate metabolic process"/>
    <property type="evidence" value="ECO:0007669"/>
    <property type="project" value="InterPro"/>
</dbReference>
<dbReference type="InterPro" id="IPR032856">
    <property type="entry name" value="GDE_N_bis"/>
</dbReference>
<accession>A0A1H9RZK5</accession>
<keyword evidence="5" id="KW-1185">Reference proteome</keyword>
<feature type="domain" description="Mannosylglycerate hydrolase MGH1-like glycoside hydrolase" evidence="3">
    <location>
        <begin position="391"/>
        <end position="607"/>
    </location>
</feature>
<evidence type="ECO:0000313" key="5">
    <source>
        <dbReference type="Proteomes" id="UP000198815"/>
    </source>
</evidence>
<name>A0A1H9RZK5_9ACTN</name>
<feature type="compositionally biased region" description="Basic and acidic residues" evidence="1">
    <location>
        <begin position="1"/>
        <end position="13"/>
    </location>
</feature>
<proteinExistence type="predicted"/>
<organism evidence="4 5">
    <name type="scientific">Propionibacterium cyclohexanicum</name>
    <dbReference type="NCBI Taxonomy" id="64702"/>
    <lineage>
        <taxon>Bacteria</taxon>
        <taxon>Bacillati</taxon>
        <taxon>Actinomycetota</taxon>
        <taxon>Actinomycetes</taxon>
        <taxon>Propionibacteriales</taxon>
        <taxon>Propionibacteriaceae</taxon>
        <taxon>Propionibacterium</taxon>
    </lineage>
</organism>
<dbReference type="Proteomes" id="UP000198815">
    <property type="component" value="Unassembled WGS sequence"/>
</dbReference>
<dbReference type="InterPro" id="IPR012341">
    <property type="entry name" value="6hp_glycosidase-like_sf"/>
</dbReference>
<dbReference type="Pfam" id="PF22422">
    <property type="entry name" value="MGH1-like_GH"/>
    <property type="match status" value="1"/>
</dbReference>
<protein>
    <submittedName>
        <fullName evidence="4">Glycogen debranching enzyme (Alpha-1,6-glucosidase)</fullName>
    </submittedName>
</protein>
<dbReference type="InterPro" id="IPR008928">
    <property type="entry name" value="6-hairpin_glycosidase_sf"/>
</dbReference>
<feature type="region of interest" description="Disordered" evidence="1">
    <location>
        <begin position="1"/>
        <end position="20"/>
    </location>
</feature>
<dbReference type="InterPro" id="IPR054491">
    <property type="entry name" value="MGH1-like_GH"/>
</dbReference>
<reference evidence="4 5" key="1">
    <citation type="submission" date="2016-10" db="EMBL/GenBank/DDBJ databases">
        <authorList>
            <person name="de Groot N.N."/>
        </authorList>
    </citation>
    <scope>NUCLEOTIDE SEQUENCE [LARGE SCALE GENOMIC DNA]</scope>
    <source>
        <strain evidence="4 5">DSM 16859</strain>
    </source>
</reference>
<evidence type="ECO:0000313" key="4">
    <source>
        <dbReference type="EMBL" id="SER77805.1"/>
    </source>
</evidence>
<sequence>MDAQEHSSDDDVNRTGPHGIGLVPRLQQTVALVEGSSFCVAQLGGEIVPEQVDGLFVRDTRILSRWQLRIDGHDIEPLSVLPGEPYECRFVGRLPARPGAVEPTILVERHRMVGEGMREDIVITNYGTEAAGLELALQVDADFADLFEVKDRRPTHPREIDRRADASGVHLQTSGANVQSRGIRISWPGAQAAPGVLQARAVVPAHGSWHTSIAAIPVVGGAELSEPFPLDRPLASTGPALRMRGWHAMNPAITVQNSVLAQALTTSERDLGALRISDPDHPDDEVVAAGAPWFMALFGRDSLITSSLMLPYVPQLAVGTLRTLARLQGTKVSAMSEEEPGRIPHEVRLGADLSLALGGESVYYGSIDSTPLFVLVAGQALRWGVAPEDLAPLRPAVDRALDWIDHYGDRDGDGFVEYQRSTDRGLLNQGWKDSADAISHADGHLAETPIALAEVQGYCYAARHAAADLAEAFGEPDRAAALRHQAEQLKEHFHEAFWLPDEGFYALALDGHKRPVRSLASNIGHCLWTGIVKDEVAGQVIDRLVAPDMFNGFGIRTLSAQAPRYNPASYHNGSVWPHDSVLAASGMARYGRRDAATTVTEGLLDALEAFSGRLPELFCGFSRDEKPIPVPYPTSCSPQAWAAATPFELLRISLDLDADLPTGNARAAAVPASIGRVRLRRSPAGSTPVSVDADETGAHVSELAGRAGDTGGSGANHEERHD</sequence>
<dbReference type="Gene3D" id="1.50.10.10">
    <property type="match status" value="1"/>
</dbReference>
<evidence type="ECO:0000259" key="2">
    <source>
        <dbReference type="Pfam" id="PF14742"/>
    </source>
</evidence>
<feature type="domain" description="Putative glycogen debranching enzyme N-terminal" evidence="2">
    <location>
        <begin position="32"/>
        <end position="213"/>
    </location>
</feature>
<feature type="region of interest" description="Disordered" evidence="1">
    <location>
        <begin position="680"/>
        <end position="722"/>
    </location>
</feature>
<dbReference type="AlphaFoldDB" id="A0A1H9RZK5"/>
<dbReference type="Pfam" id="PF14742">
    <property type="entry name" value="GDE_N_bis"/>
    <property type="match status" value="1"/>
</dbReference>
<gene>
    <name evidence="4" type="ORF">SAMN05443377_11042</name>
</gene>
<evidence type="ECO:0000256" key="1">
    <source>
        <dbReference type="SAM" id="MobiDB-lite"/>
    </source>
</evidence>
<evidence type="ECO:0000259" key="3">
    <source>
        <dbReference type="Pfam" id="PF22422"/>
    </source>
</evidence>
<dbReference type="RefSeq" id="WP_177170095.1">
    <property type="nucleotide sequence ID" value="NZ_FOGZ01000010.1"/>
</dbReference>
<dbReference type="EMBL" id="FOGZ01000010">
    <property type="protein sequence ID" value="SER77805.1"/>
    <property type="molecule type" value="Genomic_DNA"/>
</dbReference>
<dbReference type="STRING" id="64702.SAMN05443377_11042"/>
<dbReference type="SUPFAM" id="SSF48208">
    <property type="entry name" value="Six-hairpin glycosidases"/>
    <property type="match status" value="1"/>
</dbReference>